<name>A0A183KBX9_9TREM</name>
<protein>
    <submittedName>
        <fullName evidence="3">Reverse transcriptase domain-containing protein</fullName>
    </submittedName>
</protein>
<accession>A0A183KBX9</accession>
<evidence type="ECO:0000313" key="2">
    <source>
        <dbReference type="Proteomes" id="UP000279833"/>
    </source>
</evidence>
<evidence type="ECO:0000313" key="1">
    <source>
        <dbReference type="EMBL" id="VDP49085.1"/>
    </source>
</evidence>
<reference evidence="3" key="1">
    <citation type="submission" date="2016-06" db="UniProtKB">
        <authorList>
            <consortium name="WormBaseParasite"/>
        </authorList>
    </citation>
    <scope>IDENTIFICATION</scope>
</reference>
<evidence type="ECO:0000313" key="3">
    <source>
        <dbReference type="WBParaSite" id="SCUD_0001252001-mRNA-1"/>
    </source>
</evidence>
<proteinExistence type="predicted"/>
<sequence length="85" mass="9394">MKIDLITSNIKQVIAVLKTSYDGGPDRIPSSFVKYGSTEFPLFCLQLFNLSMGYGTYPSVWKIPLITPIFETGSRSDTVTTGLLI</sequence>
<keyword evidence="2" id="KW-1185">Reference proteome</keyword>
<dbReference type="EMBL" id="UZAK01035176">
    <property type="protein sequence ID" value="VDP49085.1"/>
    <property type="molecule type" value="Genomic_DNA"/>
</dbReference>
<reference evidence="1 2" key="2">
    <citation type="submission" date="2018-11" db="EMBL/GenBank/DDBJ databases">
        <authorList>
            <consortium name="Pathogen Informatics"/>
        </authorList>
    </citation>
    <scope>NUCLEOTIDE SEQUENCE [LARGE SCALE GENOMIC DNA]</scope>
    <source>
        <strain evidence="1">Dakar</strain>
        <strain evidence="2">Dakar, Senegal</strain>
    </source>
</reference>
<gene>
    <name evidence="1" type="ORF">SCUD_LOCUS12517</name>
</gene>
<dbReference type="Proteomes" id="UP000279833">
    <property type="component" value="Unassembled WGS sequence"/>
</dbReference>
<organism evidence="3">
    <name type="scientific">Schistosoma curassoni</name>
    <dbReference type="NCBI Taxonomy" id="6186"/>
    <lineage>
        <taxon>Eukaryota</taxon>
        <taxon>Metazoa</taxon>
        <taxon>Spiralia</taxon>
        <taxon>Lophotrochozoa</taxon>
        <taxon>Platyhelminthes</taxon>
        <taxon>Trematoda</taxon>
        <taxon>Digenea</taxon>
        <taxon>Strigeidida</taxon>
        <taxon>Schistosomatoidea</taxon>
        <taxon>Schistosomatidae</taxon>
        <taxon>Schistosoma</taxon>
    </lineage>
</organism>
<dbReference type="WBParaSite" id="SCUD_0001252001-mRNA-1">
    <property type="protein sequence ID" value="SCUD_0001252001-mRNA-1"/>
    <property type="gene ID" value="SCUD_0001252001"/>
</dbReference>
<dbReference type="AlphaFoldDB" id="A0A183KBX9"/>